<dbReference type="AlphaFoldDB" id="A0A6S7JTS0"/>
<organism evidence="1 2">
    <name type="scientific">Paramuricea clavata</name>
    <name type="common">Red gorgonian</name>
    <name type="synonym">Violescent sea-whip</name>
    <dbReference type="NCBI Taxonomy" id="317549"/>
    <lineage>
        <taxon>Eukaryota</taxon>
        <taxon>Metazoa</taxon>
        <taxon>Cnidaria</taxon>
        <taxon>Anthozoa</taxon>
        <taxon>Octocorallia</taxon>
        <taxon>Malacalcyonacea</taxon>
        <taxon>Plexauridae</taxon>
        <taxon>Paramuricea</taxon>
    </lineage>
</organism>
<accession>A0A6S7JTS0</accession>
<dbReference type="SUPFAM" id="SSF101898">
    <property type="entry name" value="NHL repeat"/>
    <property type="match status" value="1"/>
</dbReference>
<proteinExistence type="predicted"/>
<dbReference type="OrthoDB" id="5986534at2759"/>
<evidence type="ECO:0000313" key="2">
    <source>
        <dbReference type="Proteomes" id="UP001152795"/>
    </source>
</evidence>
<protein>
    <submittedName>
        <fullName evidence="1">Uncharacterized protein</fullName>
    </submittedName>
</protein>
<dbReference type="Proteomes" id="UP001152795">
    <property type="component" value="Unassembled WGS sequence"/>
</dbReference>
<name>A0A6S7JTS0_PARCT</name>
<dbReference type="Gene3D" id="2.120.10.30">
    <property type="entry name" value="TolB, C-terminal domain"/>
    <property type="match status" value="1"/>
</dbReference>
<comment type="caution">
    <text evidence="1">The sequence shown here is derived from an EMBL/GenBank/DDBJ whole genome shotgun (WGS) entry which is preliminary data.</text>
</comment>
<dbReference type="EMBL" id="CACRXK020007977">
    <property type="protein sequence ID" value="CAB4013668.1"/>
    <property type="molecule type" value="Genomic_DNA"/>
</dbReference>
<dbReference type="InterPro" id="IPR011042">
    <property type="entry name" value="6-blade_b-propeller_TolB-like"/>
</dbReference>
<evidence type="ECO:0000313" key="1">
    <source>
        <dbReference type="EMBL" id="CAB4013668.1"/>
    </source>
</evidence>
<gene>
    <name evidence="1" type="ORF">PACLA_8A047946</name>
</gene>
<keyword evidence="2" id="KW-1185">Reference proteome</keyword>
<sequence length="556" mass="62689">MSSVVTGVLSSTVCLLWNKASDGTTVKLKDAHITDAQIRETVVQELTKIQTKLDGLSRKDLHCSYSSLREGVDLMNVCLDKSVDEQELILNETGDDGGETSRISSGDCGVESGFFNKALELSHAMGKLKLNSYQEWESAKERFTHASKIATQAFSTENVSIKDKIFAAKLRIVSEIMERLESPETASTECLSFLVKLHSLPAIQEIVSVYLNGGIKSILNKAGRVENVKSLMLINCVLFQFVSKFSNKYCSAHGWPTVELADRSFSPILNWQEVSTRRSMTLGEELTQPPNELIPDEELVSLYSAVNSHGQILVGHRDDIKLICRAGKSKVVKLPALRESEVIVQYIEGVAVDEKDNVYVVKELKIRSDVIRYVLYVLNENYNVIHECTLKFLEGTKSVPVRFAVNKNNNIILIKQNDRRVYVCDITGNLKYTFERDSRCHRHLYISEKNEFIISLSHDRKAVQSFTEEGDLESTIQVPKDHVVISVAFHYVIGKIIVLTFIKKKDEYFLLCLSEKGDLEKSTFFCKRITQEFGQNITSHPSGPVAVVSRRRITFI</sequence>
<reference evidence="1" key="1">
    <citation type="submission" date="2020-04" db="EMBL/GenBank/DDBJ databases">
        <authorList>
            <person name="Alioto T."/>
            <person name="Alioto T."/>
            <person name="Gomez Garrido J."/>
        </authorList>
    </citation>
    <scope>NUCLEOTIDE SEQUENCE</scope>
    <source>
        <strain evidence="1">A484AB</strain>
    </source>
</reference>